<evidence type="ECO:0000259" key="6">
    <source>
        <dbReference type="Pfam" id="PF13458"/>
    </source>
</evidence>
<sequence>MAYLSFTGLRAATGIAAAMAAMLAFSLPASAQEDPSAAKSAPAHTLKIGVIGPFTGASADFGIPMLNGIQQAVDEINAGGGYLGRKIEIVRKDDQANPDVGLKLSQELVAEKVAATIGFCNTGVAAKSLEVYQTHQLPLIIPCATGTPLTAKYPGPASYIFRTSPSDGIQAPFVVEDIVKRGWDKVAIFADTTGYGEAGLKDVEAALAARQLKPVHVARFELGVKDLGEPLKAARAAGANVVFSYTVGPENAVIARGRQALGWKVPQVGAWTLSFPFFIEGGKEATEGALMAQSFIAEPSNERRASFLTSYARKYKVRKIPVPMAAAQGYDAVYVLVHSLFGIRDGKLTGPAIKAALESKNRPYYGVIATYEQPFSKQDKEATTQNMLVMGMVKDGAVTFAYPEDAKRNLFVQRKQ</sequence>
<comment type="similarity">
    <text evidence="1">Belongs to the leucine-binding protein family.</text>
</comment>
<keyword evidence="2" id="KW-0813">Transport</keyword>
<evidence type="ECO:0000256" key="4">
    <source>
        <dbReference type="ARBA" id="ARBA00022970"/>
    </source>
</evidence>
<evidence type="ECO:0000256" key="5">
    <source>
        <dbReference type="SAM" id="SignalP"/>
    </source>
</evidence>
<feature type="domain" description="Leucine-binding protein" evidence="6">
    <location>
        <begin position="45"/>
        <end position="396"/>
    </location>
</feature>
<organism evidence="7 8">
    <name type="scientific">Polaromonas naphthalenivorans (strain CJ2)</name>
    <dbReference type="NCBI Taxonomy" id="365044"/>
    <lineage>
        <taxon>Bacteria</taxon>
        <taxon>Pseudomonadati</taxon>
        <taxon>Pseudomonadota</taxon>
        <taxon>Betaproteobacteria</taxon>
        <taxon>Burkholderiales</taxon>
        <taxon>Comamonadaceae</taxon>
        <taxon>Polaromonas</taxon>
    </lineage>
</organism>
<name>A1VIE3_POLNA</name>
<dbReference type="AlphaFoldDB" id="A1VIE3"/>
<dbReference type="RefSeq" id="WP_011799531.1">
    <property type="nucleotide sequence ID" value="NC_008781.1"/>
</dbReference>
<keyword evidence="8" id="KW-1185">Reference proteome</keyword>
<dbReference type="InterPro" id="IPR028082">
    <property type="entry name" value="Peripla_BP_I"/>
</dbReference>
<evidence type="ECO:0000313" key="7">
    <source>
        <dbReference type="EMBL" id="ABM35421.1"/>
    </source>
</evidence>
<protein>
    <submittedName>
        <fullName evidence="7">Amino acid/amide ABC transporter substrate-binding protein, HAAT family</fullName>
    </submittedName>
</protein>
<dbReference type="KEGG" id="pna:Pnap_0096"/>
<dbReference type="GO" id="GO:0006865">
    <property type="term" value="P:amino acid transport"/>
    <property type="evidence" value="ECO:0007669"/>
    <property type="project" value="UniProtKB-KW"/>
</dbReference>
<dbReference type="STRING" id="365044.Pnap_0096"/>
<dbReference type="CDD" id="cd06335">
    <property type="entry name" value="PBP1_ABC_ligand_binding-like"/>
    <property type="match status" value="1"/>
</dbReference>
<dbReference type="PANTHER" id="PTHR30483">
    <property type="entry name" value="LEUCINE-SPECIFIC-BINDING PROTEIN"/>
    <property type="match status" value="1"/>
</dbReference>
<dbReference type="PRINTS" id="PR00337">
    <property type="entry name" value="LEUILEVALBP"/>
</dbReference>
<keyword evidence="3 5" id="KW-0732">Signal</keyword>
<dbReference type="Pfam" id="PF13458">
    <property type="entry name" value="Peripla_BP_6"/>
    <property type="match status" value="1"/>
</dbReference>
<dbReference type="InterPro" id="IPR028081">
    <property type="entry name" value="Leu-bd"/>
</dbReference>
<evidence type="ECO:0000256" key="3">
    <source>
        <dbReference type="ARBA" id="ARBA00022729"/>
    </source>
</evidence>
<dbReference type="Gene3D" id="3.40.50.2300">
    <property type="match status" value="2"/>
</dbReference>
<feature type="signal peptide" evidence="5">
    <location>
        <begin position="1"/>
        <end position="31"/>
    </location>
</feature>
<keyword evidence="4" id="KW-0029">Amino-acid transport</keyword>
<evidence type="ECO:0000313" key="8">
    <source>
        <dbReference type="Proteomes" id="UP000000644"/>
    </source>
</evidence>
<evidence type="ECO:0000256" key="1">
    <source>
        <dbReference type="ARBA" id="ARBA00010062"/>
    </source>
</evidence>
<accession>A1VIE3</accession>
<proteinExistence type="inferred from homology"/>
<dbReference type="HOGENOM" id="CLU_027128_0_0_4"/>
<dbReference type="InterPro" id="IPR000709">
    <property type="entry name" value="Leu_Ile_Val-bd"/>
</dbReference>
<dbReference type="PANTHER" id="PTHR30483:SF6">
    <property type="entry name" value="PERIPLASMIC BINDING PROTEIN OF ABC TRANSPORTER FOR NATURAL AMINO ACIDS"/>
    <property type="match status" value="1"/>
</dbReference>
<dbReference type="EMBL" id="CP000529">
    <property type="protein sequence ID" value="ABM35421.1"/>
    <property type="molecule type" value="Genomic_DNA"/>
</dbReference>
<reference evidence="8" key="1">
    <citation type="journal article" date="2009" name="Environ. Microbiol.">
        <title>The genome of Polaromonas naphthalenivorans strain CJ2, isolated from coal tar-contaminated sediment, reveals physiological and metabolic versatility and evolution through extensive horizontal gene transfer.</title>
        <authorList>
            <person name="Yagi J.M."/>
            <person name="Sims D."/>
            <person name="Brettin T."/>
            <person name="Bruce D."/>
            <person name="Madsen E.L."/>
        </authorList>
    </citation>
    <scope>NUCLEOTIDE SEQUENCE [LARGE SCALE GENOMIC DNA]</scope>
    <source>
        <strain evidence="8">CJ2</strain>
    </source>
</reference>
<dbReference type="InterPro" id="IPR051010">
    <property type="entry name" value="BCAA_transport"/>
</dbReference>
<gene>
    <name evidence="7" type="ordered locus">Pnap_0096</name>
</gene>
<evidence type="ECO:0000256" key="2">
    <source>
        <dbReference type="ARBA" id="ARBA00022448"/>
    </source>
</evidence>
<dbReference type="Proteomes" id="UP000000644">
    <property type="component" value="Chromosome"/>
</dbReference>
<feature type="chain" id="PRO_5002639090" evidence="5">
    <location>
        <begin position="32"/>
        <end position="416"/>
    </location>
</feature>
<dbReference type="eggNOG" id="COG0683">
    <property type="taxonomic scope" value="Bacteria"/>
</dbReference>
<dbReference type="SUPFAM" id="SSF53822">
    <property type="entry name" value="Periplasmic binding protein-like I"/>
    <property type="match status" value="1"/>
</dbReference>